<dbReference type="GO" id="GO:0005634">
    <property type="term" value="C:nucleus"/>
    <property type="evidence" value="ECO:0007669"/>
    <property type="project" value="UniProtKB-SubCell"/>
</dbReference>
<evidence type="ECO:0000256" key="4">
    <source>
        <dbReference type="SAM" id="MobiDB-lite"/>
    </source>
</evidence>
<dbReference type="EMBL" id="MDYQ01000097">
    <property type="protein sequence ID" value="PRP82725.1"/>
    <property type="molecule type" value="Genomic_DNA"/>
</dbReference>
<dbReference type="PANTHER" id="PTHR16056:SF2">
    <property type="entry name" value="TESTIS-EXPRESSED PROTEIN 10"/>
    <property type="match status" value="1"/>
</dbReference>
<dbReference type="Proteomes" id="UP000241769">
    <property type="component" value="Unassembled WGS sequence"/>
</dbReference>
<dbReference type="InterPro" id="IPR024679">
    <property type="entry name" value="Ipi1_N"/>
</dbReference>
<evidence type="ECO:0000256" key="3">
    <source>
        <dbReference type="ARBA" id="ARBA00023242"/>
    </source>
</evidence>
<evidence type="ECO:0000259" key="5">
    <source>
        <dbReference type="Pfam" id="PF12333"/>
    </source>
</evidence>
<comment type="subcellular location">
    <subcellularLocation>
        <location evidence="1">Nucleus</location>
    </subcellularLocation>
</comment>
<reference evidence="6 7" key="1">
    <citation type="journal article" date="2018" name="Genome Biol. Evol.">
        <title>Multiple Roots of Fruiting Body Formation in Amoebozoa.</title>
        <authorList>
            <person name="Hillmann F."/>
            <person name="Forbes G."/>
            <person name="Novohradska S."/>
            <person name="Ferling I."/>
            <person name="Riege K."/>
            <person name="Groth M."/>
            <person name="Westermann M."/>
            <person name="Marz M."/>
            <person name="Spaller T."/>
            <person name="Winckler T."/>
            <person name="Schaap P."/>
            <person name="Glockner G."/>
        </authorList>
    </citation>
    <scope>NUCLEOTIDE SEQUENCE [LARGE SCALE GENOMIC DNA]</scope>
    <source>
        <strain evidence="6 7">Jena</strain>
    </source>
</reference>
<name>A0A2P6NFM2_9EUKA</name>
<dbReference type="InterPro" id="IPR011989">
    <property type="entry name" value="ARM-like"/>
</dbReference>
<dbReference type="Gene3D" id="1.25.10.10">
    <property type="entry name" value="Leucine-rich Repeat Variant"/>
    <property type="match status" value="1"/>
</dbReference>
<feature type="domain" description="Pre-rRNA-processing protein Ipi1 N-terminal" evidence="5">
    <location>
        <begin position="157"/>
        <end position="254"/>
    </location>
</feature>
<keyword evidence="7" id="KW-1185">Reference proteome</keyword>
<sequence length="916" mass="104621">MANLKKRKKKDANPDFKKKKAKVGQKTPKAASHVDLSFQQKAINMPAQNLSENKSGLKTHRNQTLKDLLPLCKHYNAQVKKGEKGNPRLVTLIDVTSDALNGIRELFEGHVEIILPNLSTVLEITISLLSDEERIVRAALHQLYRCIMDNIDEVSAETFVPLFVVYISSGMTHLSQSIRIDSLAFLNLWIDRFPHIIIRYSEEILPNYVTLLQSKAIPVQMANISTDSNSIADNLKNSTFKSKVAILESLQKVLITWMPQTKGDETAQDTKWNEFSEKQVDSTWRHRMKSSDRLNHKAIFFNSTKSDGVTNTESASEAGKTSLTFMRRLMERLWTILVSIWIEVTPVGDAITATEISNGHLDVMSLVLDLIRYVFPPFNNPSTHTNRIIFIFLEHLLEEKCTKMNAEEGDQLRSDTFASYLPTILDRFTPNFPFQALSDEKRVKETLQNMNTSLTIILSAFSQLREDESRGEGEEPFVWFRPALQHVQHLMEMRERDEEMTSSVTRNMNMMFPVLLKCLKSTDMTQKAKSEVVESLLTYNIQCHVKSSAKEDSTRFIQKNLIQMKKWIESIPKALWELRGDQPHISLLYLRVCAQLGRFSDQFHLLEKPMIPFFMASITKKEEKKEIFGPFLSLPPSVQKKSLELLSHFQHFSSELLHAMIAVSPFLELDSVTFMMENICNASNSIEETQLLSFVLTLAVQNASTPDVKKRGNSSKVPQWDVVERLDALCGSIITRLLSVDRDIFTKLEDSFVDYLEMDNAATDAAVIMMIRRFSMVDRSHQRQLGDELKEKLKKVIVKGLKEGLKEAKTPSELHEKSSLFLQACVSILSSDEKVMGDIVRQMAQCDPNVATMEEPNQQVLLFLFENEEIHQKLRADYSKEMQIIFGKMKKAKTGVTEDDSLASRVRSYRATLLSE</sequence>
<comment type="caution">
    <text evidence="6">The sequence shown here is derived from an EMBL/GenBank/DDBJ whole genome shotgun (WGS) entry which is preliminary data.</text>
</comment>
<dbReference type="InParanoid" id="A0A2P6NFM2"/>
<protein>
    <recommendedName>
        <fullName evidence="5">Pre-rRNA-processing protein Ipi1 N-terminal domain-containing protein</fullName>
    </recommendedName>
</protein>
<evidence type="ECO:0000313" key="7">
    <source>
        <dbReference type="Proteomes" id="UP000241769"/>
    </source>
</evidence>
<feature type="compositionally biased region" description="Basic residues" evidence="4">
    <location>
        <begin position="1"/>
        <end position="10"/>
    </location>
</feature>
<dbReference type="STRING" id="1890364.A0A2P6NFM2"/>
<accession>A0A2P6NFM2</accession>
<proteinExistence type="inferred from homology"/>
<dbReference type="PANTHER" id="PTHR16056">
    <property type="entry name" value="REGULATOR OF MICROTUBULE DYNAMICS PROTEIN"/>
    <property type="match status" value="1"/>
</dbReference>
<dbReference type="AlphaFoldDB" id="A0A2P6NFM2"/>
<feature type="region of interest" description="Disordered" evidence="4">
    <location>
        <begin position="1"/>
        <end position="31"/>
    </location>
</feature>
<dbReference type="Pfam" id="PF12333">
    <property type="entry name" value="Ipi1_N"/>
    <property type="match status" value="1"/>
</dbReference>
<evidence type="ECO:0000313" key="6">
    <source>
        <dbReference type="EMBL" id="PRP82725.1"/>
    </source>
</evidence>
<dbReference type="OrthoDB" id="361362at2759"/>
<gene>
    <name evidence="6" type="ORF">PROFUN_09987</name>
</gene>
<dbReference type="SUPFAM" id="SSF48371">
    <property type="entry name" value="ARM repeat"/>
    <property type="match status" value="1"/>
</dbReference>
<evidence type="ECO:0000256" key="1">
    <source>
        <dbReference type="ARBA" id="ARBA00004123"/>
    </source>
</evidence>
<evidence type="ECO:0000256" key="2">
    <source>
        <dbReference type="ARBA" id="ARBA00006427"/>
    </source>
</evidence>
<dbReference type="InterPro" id="IPR016024">
    <property type="entry name" value="ARM-type_fold"/>
</dbReference>
<organism evidence="6 7">
    <name type="scientific">Planoprotostelium fungivorum</name>
    <dbReference type="NCBI Taxonomy" id="1890364"/>
    <lineage>
        <taxon>Eukaryota</taxon>
        <taxon>Amoebozoa</taxon>
        <taxon>Evosea</taxon>
        <taxon>Variosea</taxon>
        <taxon>Cavosteliida</taxon>
        <taxon>Cavosteliaceae</taxon>
        <taxon>Planoprotostelium</taxon>
    </lineage>
</organism>
<comment type="similarity">
    <text evidence="2">Belongs to the IPI1/TEX10 family.</text>
</comment>
<keyword evidence="3" id="KW-0539">Nucleus</keyword>
<dbReference type="FunCoup" id="A0A2P6NFM2">
    <property type="interactions" value="158"/>
</dbReference>